<keyword evidence="2" id="KW-0812">Transmembrane</keyword>
<comment type="caution">
    <text evidence="3">The sequence shown here is derived from an EMBL/GenBank/DDBJ whole genome shotgun (WGS) entry which is preliminary data.</text>
</comment>
<feature type="compositionally biased region" description="Polar residues" evidence="1">
    <location>
        <begin position="258"/>
        <end position="270"/>
    </location>
</feature>
<proteinExistence type="predicted"/>
<dbReference type="AlphaFoldDB" id="A0A4R8PQS0"/>
<name>A0A4R8PQS0_9PEZI</name>
<dbReference type="EMBL" id="QAPG01010712">
    <property type="protein sequence ID" value="TDZ13359.1"/>
    <property type="molecule type" value="Genomic_DNA"/>
</dbReference>
<sequence>MATKPVSSHVTSTPGIPPGVSTFMTLPLFWGPETCGYFQSRVASIKTPAPPEPWACPARRPKCTTVGSFMGCSDVVYTKCIPSPRTPEKPQTQRLAGQLQCVSLGSRSECFTYLTVADSKTYTLYDCRESPGSTTFIEFPERTISASTTAPLPSPSTSAVPGGSSVAQPPPTSTSDTGSSGSGPSTGAIAASIAGALAFLGLLAGGTAIFWWIMRKKKKRLEAERPAVRNMNISGPFAVDGMPAAEPARPVRPARSYEMSSFETQRTYGTQWKDGRVSGRSEQAKLLTGGEAGPAQEG</sequence>
<feature type="compositionally biased region" description="Basic and acidic residues" evidence="1">
    <location>
        <begin position="273"/>
        <end position="283"/>
    </location>
</feature>
<keyword evidence="2" id="KW-1133">Transmembrane helix</keyword>
<feature type="region of interest" description="Disordered" evidence="1">
    <location>
        <begin position="244"/>
        <end position="298"/>
    </location>
</feature>
<feature type="compositionally biased region" description="Low complexity" evidence="1">
    <location>
        <begin position="173"/>
        <end position="184"/>
    </location>
</feature>
<feature type="compositionally biased region" description="Low complexity" evidence="1">
    <location>
        <begin position="146"/>
        <end position="159"/>
    </location>
</feature>
<evidence type="ECO:0000256" key="2">
    <source>
        <dbReference type="SAM" id="Phobius"/>
    </source>
</evidence>
<keyword evidence="4" id="KW-1185">Reference proteome</keyword>
<feature type="transmembrane region" description="Helical" evidence="2">
    <location>
        <begin position="189"/>
        <end position="213"/>
    </location>
</feature>
<organism evidence="3 4">
    <name type="scientific">Colletotrichum spinosum</name>
    <dbReference type="NCBI Taxonomy" id="1347390"/>
    <lineage>
        <taxon>Eukaryota</taxon>
        <taxon>Fungi</taxon>
        <taxon>Dikarya</taxon>
        <taxon>Ascomycota</taxon>
        <taxon>Pezizomycotina</taxon>
        <taxon>Sordariomycetes</taxon>
        <taxon>Hypocreomycetidae</taxon>
        <taxon>Glomerellales</taxon>
        <taxon>Glomerellaceae</taxon>
        <taxon>Colletotrichum</taxon>
        <taxon>Colletotrichum orbiculare species complex</taxon>
    </lineage>
</organism>
<protein>
    <submittedName>
        <fullName evidence="3">Uncharacterized protein</fullName>
    </submittedName>
</protein>
<reference evidence="3 4" key="1">
    <citation type="submission" date="2018-11" db="EMBL/GenBank/DDBJ databases">
        <title>Genome sequence and assembly of Colletotrichum spinosum.</title>
        <authorList>
            <person name="Gan P."/>
            <person name="Shirasu K."/>
        </authorList>
    </citation>
    <scope>NUCLEOTIDE SEQUENCE [LARGE SCALE GENOMIC DNA]</scope>
    <source>
        <strain evidence="3 4">CBS 515.97</strain>
    </source>
</reference>
<feature type="compositionally biased region" description="Low complexity" evidence="1">
    <location>
        <begin position="244"/>
        <end position="254"/>
    </location>
</feature>
<keyword evidence="2" id="KW-0472">Membrane</keyword>
<evidence type="ECO:0000313" key="3">
    <source>
        <dbReference type="EMBL" id="TDZ13359.1"/>
    </source>
</evidence>
<evidence type="ECO:0000313" key="4">
    <source>
        <dbReference type="Proteomes" id="UP000295083"/>
    </source>
</evidence>
<gene>
    <name evidence="3" type="ORF">C8035_v004486</name>
</gene>
<accession>A0A4R8PQS0</accession>
<feature type="region of interest" description="Disordered" evidence="1">
    <location>
        <begin position="146"/>
        <end position="184"/>
    </location>
</feature>
<dbReference type="Proteomes" id="UP000295083">
    <property type="component" value="Unassembled WGS sequence"/>
</dbReference>
<evidence type="ECO:0000256" key="1">
    <source>
        <dbReference type="SAM" id="MobiDB-lite"/>
    </source>
</evidence>